<comment type="caution">
    <text evidence="1">The sequence shown here is derived from an EMBL/GenBank/DDBJ whole genome shotgun (WGS) entry which is preliminary data.</text>
</comment>
<evidence type="ECO:0000313" key="1">
    <source>
        <dbReference type="EMBL" id="MDQ0748133.1"/>
    </source>
</evidence>
<organism evidence="1 2">
    <name type="scientific">Streptomyces africanus</name>
    <dbReference type="NCBI Taxonomy" id="231024"/>
    <lineage>
        <taxon>Bacteria</taxon>
        <taxon>Bacillati</taxon>
        <taxon>Actinomycetota</taxon>
        <taxon>Actinomycetes</taxon>
        <taxon>Kitasatosporales</taxon>
        <taxon>Streptomycetaceae</taxon>
        <taxon>Streptomyces</taxon>
    </lineage>
</organism>
<accession>A0ABU0QL66</accession>
<reference evidence="1 2" key="1">
    <citation type="submission" date="2023-07" db="EMBL/GenBank/DDBJ databases">
        <title>Comparative genomics of wheat-associated soil bacteria to identify genetic determinants of phenazine resistance.</title>
        <authorList>
            <person name="Mouncey N."/>
        </authorList>
    </citation>
    <scope>NUCLEOTIDE SEQUENCE [LARGE SCALE GENOMIC DNA]</scope>
    <source>
        <strain evidence="1 2">B3I12</strain>
    </source>
</reference>
<gene>
    <name evidence="1" type="ORF">QF034_002364</name>
</gene>
<dbReference type="EMBL" id="JAUSYP010000001">
    <property type="protein sequence ID" value="MDQ0748133.1"/>
    <property type="molecule type" value="Genomic_DNA"/>
</dbReference>
<dbReference type="RefSeq" id="WP_307180117.1">
    <property type="nucleotide sequence ID" value="NZ_JAUSYP010000001.1"/>
</dbReference>
<sequence>MQWRLDAQYARIAEHAPQLLTDSLAALHHTTGAEQLHAAHLLATTARSATQWPTSSARVTSRPAWWN</sequence>
<evidence type="ECO:0000313" key="2">
    <source>
        <dbReference type="Proteomes" id="UP001232755"/>
    </source>
</evidence>
<dbReference type="Proteomes" id="UP001232755">
    <property type="component" value="Unassembled WGS sequence"/>
</dbReference>
<protein>
    <submittedName>
        <fullName evidence="1">Uncharacterized protein</fullName>
    </submittedName>
</protein>
<name>A0ABU0QL66_9ACTN</name>
<keyword evidence="2" id="KW-1185">Reference proteome</keyword>
<proteinExistence type="predicted"/>